<feature type="transmembrane region" description="Helical" evidence="8">
    <location>
        <begin position="172"/>
        <end position="197"/>
    </location>
</feature>
<evidence type="ECO:0000256" key="2">
    <source>
        <dbReference type="ARBA" id="ARBA00006175"/>
    </source>
</evidence>
<dbReference type="GO" id="GO:0005886">
    <property type="term" value="C:plasma membrane"/>
    <property type="evidence" value="ECO:0007669"/>
    <property type="project" value="TreeGrafter"/>
</dbReference>
<keyword evidence="3 7" id="KW-0813">Transport</keyword>
<dbReference type="EMBL" id="MCOK01000001">
    <property type="protein sequence ID" value="OOC55232.1"/>
    <property type="molecule type" value="Genomic_DNA"/>
</dbReference>
<dbReference type="STRING" id="501010.NOSIN_16600"/>
<evidence type="ECO:0000256" key="3">
    <source>
        <dbReference type="ARBA" id="ARBA00022448"/>
    </source>
</evidence>
<dbReference type="InterPro" id="IPR000425">
    <property type="entry name" value="MIP"/>
</dbReference>
<comment type="caution">
    <text evidence="10">The sequence shown here is derived from an EMBL/GenBank/DDBJ whole genome shotgun (WGS) entry which is preliminary data.</text>
</comment>
<dbReference type="SUPFAM" id="SSF81338">
    <property type="entry name" value="Aquaporin-like"/>
    <property type="match status" value="1"/>
</dbReference>
<evidence type="ECO:0000256" key="5">
    <source>
        <dbReference type="ARBA" id="ARBA00022989"/>
    </source>
</evidence>
<evidence type="ECO:0000256" key="8">
    <source>
        <dbReference type="SAM" id="Phobius"/>
    </source>
</evidence>
<sequence>MVYLAEFIGTAILTLLGGGVVAGVSLARSKALNGGWIVVTLGWGMAVAMAVYVVGATSGAHINPAVTLGLASIGEFDWALVPGYVLAQLAGAFAGAVLVYLVYLPHWKVTDDPQTKLGVFSTIPAVRNLVTNVLTEVIGTAMLLLGVLGIGSNSGYVSVEGGVDLSGLFTNGLAPLLIGLLVLAIGLSLGGPTGYAINPARDLGPRIAHAVLPIPGKGPSDWGYAWVPVVGPLVGGVIGAWIWQLTGFGG</sequence>
<organism evidence="10 11">
    <name type="scientific">Nocardiopsis sinuspersici</name>
    <dbReference type="NCBI Taxonomy" id="501010"/>
    <lineage>
        <taxon>Bacteria</taxon>
        <taxon>Bacillati</taxon>
        <taxon>Actinomycetota</taxon>
        <taxon>Actinomycetes</taxon>
        <taxon>Streptosporangiales</taxon>
        <taxon>Nocardiopsidaceae</taxon>
        <taxon>Nocardiopsis</taxon>
    </lineage>
</organism>
<dbReference type="PRINTS" id="PR00783">
    <property type="entry name" value="MINTRINSICP"/>
</dbReference>
<dbReference type="GO" id="GO:0015254">
    <property type="term" value="F:glycerol channel activity"/>
    <property type="evidence" value="ECO:0007669"/>
    <property type="project" value="TreeGrafter"/>
</dbReference>
<feature type="transmembrane region" description="Helical" evidence="8">
    <location>
        <begin position="84"/>
        <end position="104"/>
    </location>
</feature>
<feature type="transmembrane region" description="Helical" evidence="8">
    <location>
        <begin position="6"/>
        <end position="27"/>
    </location>
</feature>
<dbReference type="PROSITE" id="PS00221">
    <property type="entry name" value="MIP"/>
    <property type="match status" value="1"/>
</dbReference>
<dbReference type="AlphaFoldDB" id="A0A1V3C3K5"/>
<protein>
    <submittedName>
        <fullName evidence="10">Aquaporin</fullName>
    </submittedName>
    <submittedName>
        <fullName evidence="9">Glycerol uptake facilitator protein</fullName>
    </submittedName>
</protein>
<dbReference type="PANTHER" id="PTHR43829:SF9">
    <property type="entry name" value="AQUAPORIN-9"/>
    <property type="match status" value="1"/>
</dbReference>
<keyword evidence="11" id="KW-1185">Reference proteome</keyword>
<evidence type="ECO:0000256" key="7">
    <source>
        <dbReference type="RuleBase" id="RU000477"/>
    </source>
</evidence>
<dbReference type="RefSeq" id="WP_077691659.1">
    <property type="nucleotide sequence ID" value="NZ_JACCHL010000001.1"/>
</dbReference>
<proteinExistence type="inferred from homology"/>
<dbReference type="Proteomes" id="UP000584931">
    <property type="component" value="Unassembled WGS sequence"/>
</dbReference>
<name>A0A1V3C3K5_9ACTN</name>
<evidence type="ECO:0000313" key="11">
    <source>
        <dbReference type="Proteomes" id="UP000189004"/>
    </source>
</evidence>
<dbReference type="NCBIfam" id="TIGR00861">
    <property type="entry name" value="MIP"/>
    <property type="match status" value="1"/>
</dbReference>
<evidence type="ECO:0000256" key="6">
    <source>
        <dbReference type="ARBA" id="ARBA00023136"/>
    </source>
</evidence>
<accession>A0A7Y9XBP5</accession>
<keyword evidence="4 7" id="KW-0812">Transmembrane</keyword>
<accession>A0A1V3C3K5</accession>
<evidence type="ECO:0000313" key="9">
    <source>
        <dbReference type="EMBL" id="NYH51613.1"/>
    </source>
</evidence>
<evidence type="ECO:0000256" key="1">
    <source>
        <dbReference type="ARBA" id="ARBA00004141"/>
    </source>
</evidence>
<reference evidence="9 12" key="3">
    <citation type="submission" date="2020-07" db="EMBL/GenBank/DDBJ databases">
        <title>Sequencing the genomes of 1000 actinobacteria strains.</title>
        <authorList>
            <person name="Klenk H.-P."/>
        </authorList>
    </citation>
    <scope>NUCLEOTIDE SEQUENCE [LARGE SCALE GENOMIC DNA]</scope>
    <source>
        <strain evidence="9 12">DSM 45278</strain>
    </source>
</reference>
<dbReference type="PANTHER" id="PTHR43829">
    <property type="entry name" value="AQUAPORIN OR AQUAGLYCEROPORIN RELATED"/>
    <property type="match status" value="1"/>
</dbReference>
<reference evidence="10" key="1">
    <citation type="submission" date="2016-08" db="EMBL/GenBank/DDBJ databases">
        <authorList>
            <person name="Seilhamer J.J."/>
        </authorList>
    </citation>
    <scope>NUCLEOTIDE SEQUENCE [LARGE SCALE GENOMIC DNA]</scope>
    <source>
        <strain evidence="10">UTMC102</strain>
    </source>
</reference>
<dbReference type="EMBL" id="JACCHL010000001">
    <property type="protein sequence ID" value="NYH51613.1"/>
    <property type="molecule type" value="Genomic_DNA"/>
</dbReference>
<feature type="transmembrane region" description="Helical" evidence="8">
    <location>
        <begin position="34"/>
        <end position="54"/>
    </location>
</feature>
<evidence type="ECO:0000256" key="4">
    <source>
        <dbReference type="ARBA" id="ARBA00022692"/>
    </source>
</evidence>
<dbReference type="InterPro" id="IPR050363">
    <property type="entry name" value="MIP/Aquaporin"/>
</dbReference>
<dbReference type="OrthoDB" id="9807293at2"/>
<dbReference type="InterPro" id="IPR022357">
    <property type="entry name" value="MIP_CS"/>
</dbReference>
<comment type="similarity">
    <text evidence="2 7">Belongs to the MIP/aquaporin (TC 1.A.8) family.</text>
</comment>
<feature type="transmembrane region" description="Helical" evidence="8">
    <location>
        <begin position="222"/>
        <end position="243"/>
    </location>
</feature>
<dbReference type="Pfam" id="PF00230">
    <property type="entry name" value="MIP"/>
    <property type="match status" value="1"/>
</dbReference>
<keyword evidence="5 8" id="KW-1133">Transmembrane helix</keyword>
<dbReference type="InterPro" id="IPR023271">
    <property type="entry name" value="Aquaporin-like"/>
</dbReference>
<evidence type="ECO:0000313" key="10">
    <source>
        <dbReference type="EMBL" id="OOC55232.1"/>
    </source>
</evidence>
<reference evidence="11" key="2">
    <citation type="submission" date="2016-08" db="EMBL/GenBank/DDBJ databases">
        <authorList>
            <person name="Tokovenko B."/>
            <person name="Kalinowski J."/>
        </authorList>
    </citation>
    <scope>NUCLEOTIDE SEQUENCE [LARGE SCALE GENOMIC DNA]</scope>
    <source>
        <strain evidence="11">UTMC102</strain>
    </source>
</reference>
<gene>
    <name evidence="9" type="ORF">HNR06_001202</name>
    <name evidence="10" type="ORF">NOSIN_16600</name>
</gene>
<comment type="subcellular location">
    <subcellularLocation>
        <location evidence="1">Membrane</location>
        <topology evidence="1">Multi-pass membrane protein</topology>
    </subcellularLocation>
</comment>
<dbReference type="Proteomes" id="UP000189004">
    <property type="component" value="Unassembled WGS sequence"/>
</dbReference>
<evidence type="ECO:0000313" key="12">
    <source>
        <dbReference type="Proteomes" id="UP000584931"/>
    </source>
</evidence>
<dbReference type="Gene3D" id="1.20.1080.10">
    <property type="entry name" value="Glycerol uptake facilitator protein"/>
    <property type="match status" value="1"/>
</dbReference>
<keyword evidence="6 8" id="KW-0472">Membrane</keyword>
<feature type="transmembrane region" description="Helical" evidence="8">
    <location>
        <begin position="125"/>
        <end position="152"/>
    </location>
</feature>